<gene>
    <name evidence="2" type="ORF">FH972_005911</name>
</gene>
<keyword evidence="1" id="KW-0472">Membrane</keyword>
<accession>A0A5N6QR07</accession>
<keyword evidence="3" id="KW-1185">Reference proteome</keyword>
<keyword evidence="1" id="KW-1133">Transmembrane helix</keyword>
<feature type="transmembrane region" description="Helical" evidence="1">
    <location>
        <begin position="79"/>
        <end position="97"/>
    </location>
</feature>
<evidence type="ECO:0000313" key="3">
    <source>
        <dbReference type="Proteomes" id="UP000327013"/>
    </source>
</evidence>
<dbReference type="AlphaFoldDB" id="A0A5N6QR07"/>
<keyword evidence="1" id="KW-0812">Transmembrane</keyword>
<sequence length="126" mass="13508">MEDELHGVVPCSSLAVDSILRVGTVPKLDLFFNMRRRSANSAFNVVNELMVSLTQVSNVRMCLSQELKSTGYCLFRPDMIAYVNGLVAGAVAGAAVAARTRNWTQVIGMAGLVSAFSAAADYSRTS</sequence>
<evidence type="ECO:0000313" key="2">
    <source>
        <dbReference type="EMBL" id="KAE8009474.1"/>
    </source>
</evidence>
<dbReference type="OrthoDB" id="1865977at2759"/>
<protein>
    <submittedName>
        <fullName evidence="2">Uncharacterized protein</fullName>
    </submittedName>
</protein>
<reference evidence="2 3" key="1">
    <citation type="submission" date="2019-06" db="EMBL/GenBank/DDBJ databases">
        <title>A chromosomal-level reference genome of Carpinus fangiana (Coryloideae, Betulaceae).</title>
        <authorList>
            <person name="Yang X."/>
            <person name="Wang Z."/>
            <person name="Zhang L."/>
            <person name="Hao G."/>
            <person name="Liu J."/>
            <person name="Yang Y."/>
        </authorList>
    </citation>
    <scope>NUCLEOTIDE SEQUENCE [LARGE SCALE GENOMIC DNA]</scope>
    <source>
        <strain evidence="2">Cfa_2016G</strain>
        <tissue evidence="2">Leaf</tissue>
    </source>
</reference>
<evidence type="ECO:0000256" key="1">
    <source>
        <dbReference type="SAM" id="Phobius"/>
    </source>
</evidence>
<organism evidence="2 3">
    <name type="scientific">Carpinus fangiana</name>
    <dbReference type="NCBI Taxonomy" id="176857"/>
    <lineage>
        <taxon>Eukaryota</taxon>
        <taxon>Viridiplantae</taxon>
        <taxon>Streptophyta</taxon>
        <taxon>Embryophyta</taxon>
        <taxon>Tracheophyta</taxon>
        <taxon>Spermatophyta</taxon>
        <taxon>Magnoliopsida</taxon>
        <taxon>eudicotyledons</taxon>
        <taxon>Gunneridae</taxon>
        <taxon>Pentapetalae</taxon>
        <taxon>rosids</taxon>
        <taxon>fabids</taxon>
        <taxon>Fagales</taxon>
        <taxon>Betulaceae</taxon>
        <taxon>Carpinus</taxon>
    </lineage>
</organism>
<dbReference type="EMBL" id="CM017322">
    <property type="protein sequence ID" value="KAE8009474.1"/>
    <property type="molecule type" value="Genomic_DNA"/>
</dbReference>
<dbReference type="Proteomes" id="UP000327013">
    <property type="component" value="Chromosome 2"/>
</dbReference>
<name>A0A5N6QR07_9ROSI</name>
<proteinExistence type="predicted"/>